<proteinExistence type="predicted"/>
<dbReference type="EMBL" id="VIEB01000350">
    <property type="protein sequence ID" value="TQD94094.1"/>
    <property type="molecule type" value="Genomic_DNA"/>
</dbReference>
<gene>
    <name evidence="1" type="ORF">C1H46_020289</name>
</gene>
<dbReference type="Proteomes" id="UP000315295">
    <property type="component" value="Unassembled WGS sequence"/>
</dbReference>
<evidence type="ECO:0000313" key="2">
    <source>
        <dbReference type="Proteomes" id="UP000315295"/>
    </source>
</evidence>
<organism evidence="1 2">
    <name type="scientific">Malus baccata</name>
    <name type="common">Siberian crab apple</name>
    <name type="synonym">Pyrus baccata</name>
    <dbReference type="NCBI Taxonomy" id="106549"/>
    <lineage>
        <taxon>Eukaryota</taxon>
        <taxon>Viridiplantae</taxon>
        <taxon>Streptophyta</taxon>
        <taxon>Embryophyta</taxon>
        <taxon>Tracheophyta</taxon>
        <taxon>Spermatophyta</taxon>
        <taxon>Magnoliopsida</taxon>
        <taxon>eudicotyledons</taxon>
        <taxon>Gunneridae</taxon>
        <taxon>Pentapetalae</taxon>
        <taxon>rosids</taxon>
        <taxon>fabids</taxon>
        <taxon>Rosales</taxon>
        <taxon>Rosaceae</taxon>
        <taxon>Amygdaloideae</taxon>
        <taxon>Maleae</taxon>
        <taxon>Malus</taxon>
    </lineage>
</organism>
<accession>A0A540M5S0</accession>
<name>A0A540M5S0_MALBA</name>
<reference evidence="1 2" key="1">
    <citation type="journal article" date="2019" name="G3 (Bethesda)">
        <title>Sequencing of a Wild Apple (Malus baccata) Genome Unravels the Differences Between Cultivated and Wild Apple Species Regarding Disease Resistance and Cold Tolerance.</title>
        <authorList>
            <person name="Chen X."/>
        </authorList>
    </citation>
    <scope>NUCLEOTIDE SEQUENCE [LARGE SCALE GENOMIC DNA]</scope>
    <source>
        <strain evidence="2">cv. Shandingzi</strain>
        <tissue evidence="1">Leaves</tissue>
    </source>
</reference>
<sequence>MLKSEWSQKPSIVVQFLCNIVQNTWGHISSSEKMKEQIFFLADLDKIVEH</sequence>
<evidence type="ECO:0000313" key="1">
    <source>
        <dbReference type="EMBL" id="TQD94094.1"/>
    </source>
</evidence>
<protein>
    <submittedName>
        <fullName evidence="1">Uncharacterized protein</fullName>
    </submittedName>
</protein>
<keyword evidence="2" id="KW-1185">Reference proteome</keyword>
<comment type="caution">
    <text evidence="1">The sequence shown here is derived from an EMBL/GenBank/DDBJ whole genome shotgun (WGS) entry which is preliminary data.</text>
</comment>
<dbReference type="AlphaFoldDB" id="A0A540M5S0"/>